<proteinExistence type="predicted"/>
<dbReference type="RefSeq" id="WP_068019943.1">
    <property type="nucleotide sequence ID" value="NZ_QQAZ01000013.1"/>
</dbReference>
<dbReference type="STRING" id="1210089.GCA_001613165_03100"/>
<organism evidence="1 2">
    <name type="scientific">Nocardia mexicana</name>
    <dbReference type="NCBI Taxonomy" id="279262"/>
    <lineage>
        <taxon>Bacteria</taxon>
        <taxon>Bacillati</taxon>
        <taxon>Actinomycetota</taxon>
        <taxon>Actinomycetes</taxon>
        <taxon>Mycobacteriales</taxon>
        <taxon>Nocardiaceae</taxon>
        <taxon>Nocardia</taxon>
    </lineage>
</organism>
<keyword evidence="2" id="KW-1185">Reference proteome</keyword>
<gene>
    <name evidence="1" type="ORF">DFR68_11376</name>
</gene>
<evidence type="ECO:0000313" key="2">
    <source>
        <dbReference type="Proteomes" id="UP000255355"/>
    </source>
</evidence>
<protein>
    <submittedName>
        <fullName evidence="1">Uncharacterized protein</fullName>
    </submittedName>
</protein>
<dbReference type="AlphaFoldDB" id="A0A370GPX7"/>
<dbReference type="EMBL" id="QQAZ01000013">
    <property type="protein sequence ID" value="RDI45306.1"/>
    <property type="molecule type" value="Genomic_DNA"/>
</dbReference>
<evidence type="ECO:0000313" key="1">
    <source>
        <dbReference type="EMBL" id="RDI45306.1"/>
    </source>
</evidence>
<accession>A0A370GPX7</accession>
<dbReference type="OrthoDB" id="4562748at2"/>
<name>A0A370GPX7_9NOCA</name>
<reference evidence="1 2" key="1">
    <citation type="submission" date="2018-07" db="EMBL/GenBank/DDBJ databases">
        <title>Genomic Encyclopedia of Type Strains, Phase IV (KMG-IV): sequencing the most valuable type-strain genomes for metagenomic binning, comparative biology and taxonomic classification.</title>
        <authorList>
            <person name="Goeker M."/>
        </authorList>
    </citation>
    <scope>NUCLEOTIDE SEQUENCE [LARGE SCALE GENOMIC DNA]</scope>
    <source>
        <strain evidence="1 2">DSM 44952</strain>
    </source>
</reference>
<comment type="caution">
    <text evidence="1">The sequence shown here is derived from an EMBL/GenBank/DDBJ whole genome shotgun (WGS) entry which is preliminary data.</text>
</comment>
<sequence length="164" mass="17076">MSVDLGSYTARVRVQSGYIGAVADPGPDTAVVVVGYRAAFATHPRPGTPIAAFPGIDTAEVAAGGAAPVALIAVEIATQVVTPGISETRWEHDPFGIYGTTGFHWYLAPVDPTPGGFVLTAGSWAASGYEAALTTTLTRQAPTAPAVVRLHDKNPHTGTRRRWP</sequence>
<dbReference type="Proteomes" id="UP000255355">
    <property type="component" value="Unassembled WGS sequence"/>
</dbReference>